<dbReference type="OrthoDB" id="6429662at2759"/>
<dbReference type="Proteomes" id="UP000886998">
    <property type="component" value="Unassembled WGS sequence"/>
</dbReference>
<dbReference type="AlphaFoldDB" id="A0A8X6XB07"/>
<gene>
    <name evidence="1" type="primary">AVEN_33695_1</name>
    <name evidence="1" type="ORF">TNIN_474991</name>
</gene>
<organism evidence="1 2">
    <name type="scientific">Trichonephila inaurata madagascariensis</name>
    <dbReference type="NCBI Taxonomy" id="2747483"/>
    <lineage>
        <taxon>Eukaryota</taxon>
        <taxon>Metazoa</taxon>
        <taxon>Ecdysozoa</taxon>
        <taxon>Arthropoda</taxon>
        <taxon>Chelicerata</taxon>
        <taxon>Arachnida</taxon>
        <taxon>Araneae</taxon>
        <taxon>Araneomorphae</taxon>
        <taxon>Entelegynae</taxon>
        <taxon>Araneoidea</taxon>
        <taxon>Nephilidae</taxon>
        <taxon>Trichonephila</taxon>
        <taxon>Trichonephila inaurata</taxon>
    </lineage>
</organism>
<evidence type="ECO:0000313" key="2">
    <source>
        <dbReference type="Proteomes" id="UP000886998"/>
    </source>
</evidence>
<reference evidence="1" key="1">
    <citation type="submission" date="2020-08" db="EMBL/GenBank/DDBJ databases">
        <title>Multicomponent nature underlies the extraordinary mechanical properties of spider dragline silk.</title>
        <authorList>
            <person name="Kono N."/>
            <person name="Nakamura H."/>
            <person name="Mori M."/>
            <person name="Yoshida Y."/>
            <person name="Ohtoshi R."/>
            <person name="Malay A.D."/>
            <person name="Moran D.A.P."/>
            <person name="Tomita M."/>
            <person name="Numata K."/>
            <person name="Arakawa K."/>
        </authorList>
    </citation>
    <scope>NUCLEOTIDE SEQUENCE</scope>
</reference>
<accession>A0A8X6XB07</accession>
<name>A0A8X6XB07_9ARAC</name>
<dbReference type="EMBL" id="BMAV01006538">
    <property type="protein sequence ID" value="GFY48581.1"/>
    <property type="molecule type" value="Genomic_DNA"/>
</dbReference>
<sequence length="101" mass="11724">MIFFFSFENAVIDLYLNTQGEEYLMPSAPVMIQIMIHDRRAVVNPFSDGFSLEGGMQYIAYVSMQTQELLPPPYDTHCLDYLKKWKENNGTGPLNHLVRIY</sequence>
<proteinExistence type="predicted"/>
<comment type="caution">
    <text evidence="1">The sequence shown here is derived from an EMBL/GenBank/DDBJ whole genome shotgun (WGS) entry which is preliminary data.</text>
</comment>
<keyword evidence="2" id="KW-1185">Reference proteome</keyword>
<protein>
    <submittedName>
        <fullName evidence="1">Uncharacterized protein</fullName>
    </submittedName>
</protein>
<evidence type="ECO:0000313" key="1">
    <source>
        <dbReference type="EMBL" id="GFY48581.1"/>
    </source>
</evidence>